<evidence type="ECO:0000259" key="1">
    <source>
        <dbReference type="PROSITE" id="PS50090"/>
    </source>
</evidence>
<dbReference type="SUPFAM" id="SSF46689">
    <property type="entry name" value="Homeodomain-like"/>
    <property type="match status" value="1"/>
</dbReference>
<dbReference type="EMBL" id="KI546155">
    <property type="protein sequence ID" value="EST42755.1"/>
    <property type="molecule type" value="Genomic_DNA"/>
</dbReference>
<keyword evidence="4" id="KW-1185">Reference proteome</keyword>
<dbReference type="EMBL" id="AUWU02000009">
    <property type="protein sequence ID" value="KAH0569556.1"/>
    <property type="molecule type" value="Genomic_DNA"/>
</dbReference>
<dbReference type="VEuPathDB" id="GiardiaDB:SS50377_28510"/>
<dbReference type="CDD" id="cd00167">
    <property type="entry name" value="SANT"/>
    <property type="match status" value="1"/>
</dbReference>
<protein>
    <submittedName>
        <fullName evidence="2">Myb-like DNA-binding domain-containing protein</fullName>
    </submittedName>
</protein>
<dbReference type="OrthoDB" id="118550at2759"/>
<dbReference type="GO" id="GO:0003677">
    <property type="term" value="F:DNA binding"/>
    <property type="evidence" value="ECO:0007669"/>
    <property type="project" value="UniProtKB-KW"/>
</dbReference>
<dbReference type="Gene3D" id="1.10.10.60">
    <property type="entry name" value="Homeodomain-like"/>
    <property type="match status" value="1"/>
</dbReference>
<sequence length="148" mass="17499">MNIKLLINLAREHKTQSGTIAWDSITPYFPMLDKQELQNKLYNHMRKNKTMTQDLRKNHKWTQQEKTYLLELVEAQGKNWKKIVQYYPGKTVIHVKNQYHQITRKSPFKINQLGSVDSFEGRQVVNESTESVDVPATRDVSFVFFEIL</sequence>
<keyword evidence="2" id="KW-0238">DNA-binding</keyword>
<evidence type="ECO:0000313" key="2">
    <source>
        <dbReference type="EMBL" id="EST42755.1"/>
    </source>
</evidence>
<proteinExistence type="predicted"/>
<name>V6LE29_9EUKA</name>
<reference evidence="2 3" key="1">
    <citation type="journal article" date="2014" name="PLoS Genet.">
        <title>The Genome of Spironucleus salmonicida Highlights a Fish Pathogen Adapted to Fluctuating Environments.</title>
        <authorList>
            <person name="Xu F."/>
            <person name="Jerlstrom-Hultqvist J."/>
            <person name="Einarsson E."/>
            <person name="Astvaldsson A."/>
            <person name="Svard S.G."/>
            <person name="Andersson J.O."/>
        </authorList>
    </citation>
    <scope>NUCLEOTIDE SEQUENCE</scope>
    <source>
        <strain evidence="3">ATCC 50377</strain>
    </source>
</reference>
<feature type="domain" description="Myb-like" evidence="1">
    <location>
        <begin position="53"/>
        <end position="103"/>
    </location>
</feature>
<organism evidence="2">
    <name type="scientific">Spironucleus salmonicida</name>
    <dbReference type="NCBI Taxonomy" id="348837"/>
    <lineage>
        <taxon>Eukaryota</taxon>
        <taxon>Metamonada</taxon>
        <taxon>Diplomonadida</taxon>
        <taxon>Hexamitidae</taxon>
        <taxon>Hexamitinae</taxon>
        <taxon>Spironucleus</taxon>
    </lineage>
</organism>
<gene>
    <name evidence="2" type="ORF">SS50377_17615</name>
    <name evidence="3" type="ORF">SS50377_28510</name>
</gene>
<reference evidence="3" key="2">
    <citation type="submission" date="2020-12" db="EMBL/GenBank/DDBJ databases">
        <title>New Spironucleus salmonicida genome in near-complete chromosomes.</title>
        <authorList>
            <person name="Xu F."/>
            <person name="Kurt Z."/>
            <person name="Jimenez-Gonzalez A."/>
            <person name="Astvaldsson A."/>
            <person name="Andersson J.O."/>
            <person name="Svard S.G."/>
        </authorList>
    </citation>
    <scope>NUCLEOTIDE SEQUENCE</scope>
    <source>
        <strain evidence="3">ATCC 50377</strain>
    </source>
</reference>
<dbReference type="SMART" id="SM00717">
    <property type="entry name" value="SANT"/>
    <property type="match status" value="1"/>
</dbReference>
<dbReference type="InterPro" id="IPR009057">
    <property type="entry name" value="Homeodomain-like_sf"/>
</dbReference>
<accession>V6LE29</accession>
<evidence type="ECO:0000313" key="4">
    <source>
        <dbReference type="Proteomes" id="UP000018208"/>
    </source>
</evidence>
<dbReference type="PROSITE" id="PS50090">
    <property type="entry name" value="MYB_LIKE"/>
    <property type="match status" value="1"/>
</dbReference>
<dbReference type="Proteomes" id="UP000018208">
    <property type="component" value="Unassembled WGS sequence"/>
</dbReference>
<dbReference type="Pfam" id="PF00249">
    <property type="entry name" value="Myb_DNA-binding"/>
    <property type="match status" value="1"/>
</dbReference>
<dbReference type="AlphaFoldDB" id="V6LE29"/>
<dbReference type="InterPro" id="IPR001005">
    <property type="entry name" value="SANT/Myb"/>
</dbReference>
<evidence type="ECO:0000313" key="3">
    <source>
        <dbReference type="EMBL" id="KAH0569556.1"/>
    </source>
</evidence>